<dbReference type="RefSeq" id="XP_018830300.1">
    <property type="nucleotide sequence ID" value="XM_018974755.2"/>
</dbReference>
<evidence type="ECO:0000313" key="1">
    <source>
        <dbReference type="Proteomes" id="UP000235220"/>
    </source>
</evidence>
<dbReference type="OrthoDB" id="689242at2759"/>
<organism evidence="1 2">
    <name type="scientific">Juglans regia</name>
    <name type="common">English walnut</name>
    <dbReference type="NCBI Taxonomy" id="51240"/>
    <lineage>
        <taxon>Eukaryota</taxon>
        <taxon>Viridiplantae</taxon>
        <taxon>Streptophyta</taxon>
        <taxon>Embryophyta</taxon>
        <taxon>Tracheophyta</taxon>
        <taxon>Spermatophyta</taxon>
        <taxon>Magnoliopsida</taxon>
        <taxon>eudicotyledons</taxon>
        <taxon>Gunneridae</taxon>
        <taxon>Pentapetalae</taxon>
        <taxon>rosids</taxon>
        <taxon>fabids</taxon>
        <taxon>Fagales</taxon>
        <taxon>Juglandaceae</taxon>
        <taxon>Juglans</taxon>
    </lineage>
</organism>
<sequence>MGLWHKFLFPHHPVKPPKTGAGLLKLHNDVQSCEYQDVHVMWEMLRKSESGPPRGRQCHPKRKQRPFWRLFLWSNNHNAASSLSADQAN</sequence>
<gene>
    <name evidence="2" type="primary">LOC108998257</name>
</gene>
<dbReference type="STRING" id="51240.A0A2I4FF82"/>
<dbReference type="Proteomes" id="UP000235220">
    <property type="component" value="Chromosome 12"/>
</dbReference>
<accession>A0A2I4FF82</accession>
<dbReference type="KEGG" id="jre:108998257"/>
<dbReference type="PANTHER" id="PTHR33181:SF19">
    <property type="entry name" value="OS04G0658200 PROTEIN"/>
    <property type="match status" value="1"/>
</dbReference>
<dbReference type="FunCoup" id="A0A2I4FF82">
    <property type="interactions" value="95"/>
</dbReference>
<dbReference type="PANTHER" id="PTHR33181">
    <property type="entry name" value="OS01G0778500 PROTEIN"/>
    <property type="match status" value="1"/>
</dbReference>
<keyword evidence="1" id="KW-1185">Reference proteome</keyword>
<dbReference type="InParanoid" id="A0A2I4FF82"/>
<proteinExistence type="predicted"/>
<evidence type="ECO:0000313" key="2">
    <source>
        <dbReference type="RefSeq" id="XP_018830300.1"/>
    </source>
</evidence>
<reference evidence="2" key="1">
    <citation type="submission" date="2025-08" db="UniProtKB">
        <authorList>
            <consortium name="RefSeq"/>
        </authorList>
    </citation>
    <scope>IDENTIFICATION</scope>
    <source>
        <tissue evidence="2">Leaves</tissue>
    </source>
</reference>
<dbReference type="AlphaFoldDB" id="A0A2I4FF82"/>
<dbReference type="GeneID" id="108998257"/>
<name>A0A2I4FF82_JUGRE</name>
<protein>
    <submittedName>
        <fullName evidence="2">Uncharacterized protein LOC108998257</fullName>
    </submittedName>
</protein>